<name>A0A9W9XJ15_9EURO</name>
<keyword evidence="2 5" id="KW-0853">WD repeat</keyword>
<dbReference type="PROSITE" id="PS50082">
    <property type="entry name" value="WD_REPEATS_2"/>
    <property type="match status" value="7"/>
</dbReference>
<dbReference type="InterPro" id="IPR019775">
    <property type="entry name" value="WD40_repeat_CS"/>
</dbReference>
<dbReference type="AlphaFoldDB" id="A0A9W9XJ15"/>
<evidence type="ECO:0000256" key="3">
    <source>
        <dbReference type="ARBA" id="ARBA00022737"/>
    </source>
</evidence>
<feature type="repeat" description="WD" evidence="5">
    <location>
        <begin position="512"/>
        <end position="545"/>
    </location>
</feature>
<dbReference type="PRINTS" id="PR00319">
    <property type="entry name" value="GPROTEINB"/>
</dbReference>
<sequence>MATLLPPPSKRQKLAQAEKAREQQEIQSIPTDLGSIRVQFFDQATGNATGPAVSVPVADANIKNLETLLNTLQGNEDDDRVPYRFTYQSDKKDGQTIDILADLYHSLLQPGIKTTEDTVPLFFTPQAVFRVKAVSRCAASIAGHGEAILATQFSPVNSSTMVSGSGDSTARIWDCDTGTPLHTLKGHTSWVLAVAYSPNGAMIATGSMDNSVRFWDAKKGEALGAPVKGHSKWITSLAWEPYHLQESGRPRLASASKDSTVRIWDVVSKRIEHVLTGHKGSVTCVRWGGTGQIYTASHDKTIKIWNPKDGTLIQTLAAHAHRVNHLALSTDFALRTAYHDHTGQTPATETERVAAARKRFEDAATVNNKIVERLVSASDDFTMYLWDPSTSNKPVARMLGHQKEVNHVTFSPDMAYIASAGFDNHVKLWNGRDGKYVNSFSPLEHVFEALHLTIFDVLIGAYQHRFITTFRGHVGAVYQCCFSADSRMLVSSSKDTTLKVWDVRTGKLATDLPGHQDEVFAVDWSPDGQKVGSGGKDKAIRIWRN</sequence>
<dbReference type="Pfam" id="PF08154">
    <property type="entry name" value="NLE"/>
    <property type="match status" value="1"/>
</dbReference>
<dbReference type="PROSITE" id="PS50294">
    <property type="entry name" value="WD_REPEATS_REGION"/>
    <property type="match status" value="7"/>
</dbReference>
<dbReference type="PANTHER" id="PTHR19848:SF0">
    <property type="entry name" value="NOTCHLESS PROTEIN HOMOLOG 1"/>
    <property type="match status" value="1"/>
</dbReference>
<dbReference type="SMART" id="SM00320">
    <property type="entry name" value="WD40"/>
    <property type="match status" value="8"/>
</dbReference>
<reference evidence="8" key="1">
    <citation type="submission" date="2022-12" db="EMBL/GenBank/DDBJ databases">
        <authorList>
            <person name="Petersen C."/>
        </authorList>
    </citation>
    <scope>NUCLEOTIDE SEQUENCE</scope>
    <source>
        <strain evidence="8">IBT 30728</strain>
    </source>
</reference>
<dbReference type="Pfam" id="PF00400">
    <property type="entry name" value="WD40"/>
    <property type="match status" value="7"/>
</dbReference>
<comment type="caution">
    <text evidence="8">The sequence shown here is derived from an EMBL/GenBank/DDBJ whole genome shotgun (WGS) entry which is preliminary data.</text>
</comment>
<dbReference type="InterPro" id="IPR012972">
    <property type="entry name" value="NLE"/>
</dbReference>
<feature type="domain" description="NLE" evidence="7">
    <location>
        <begin position="36"/>
        <end position="88"/>
    </location>
</feature>
<feature type="repeat" description="WD" evidence="5">
    <location>
        <begin position="184"/>
        <end position="225"/>
    </location>
</feature>
<feature type="repeat" description="WD" evidence="5">
    <location>
        <begin position="398"/>
        <end position="439"/>
    </location>
</feature>
<feature type="region of interest" description="Disordered" evidence="6">
    <location>
        <begin position="1"/>
        <end position="26"/>
    </location>
</feature>
<evidence type="ECO:0000256" key="5">
    <source>
        <dbReference type="PROSITE-ProRule" id="PRU00221"/>
    </source>
</evidence>
<dbReference type="InterPro" id="IPR015943">
    <property type="entry name" value="WD40/YVTN_repeat-like_dom_sf"/>
</dbReference>
<evidence type="ECO:0000313" key="8">
    <source>
        <dbReference type="EMBL" id="KAJ5493445.1"/>
    </source>
</evidence>
<dbReference type="Gene3D" id="2.130.10.10">
    <property type="entry name" value="YVTN repeat-like/Quinoprotein amine dehydrogenase"/>
    <property type="match status" value="1"/>
</dbReference>
<evidence type="ECO:0000256" key="6">
    <source>
        <dbReference type="SAM" id="MobiDB-lite"/>
    </source>
</evidence>
<evidence type="ECO:0000259" key="7">
    <source>
        <dbReference type="Pfam" id="PF08154"/>
    </source>
</evidence>
<reference evidence="8" key="2">
    <citation type="journal article" date="2023" name="IMA Fungus">
        <title>Comparative genomic study of the Penicillium genus elucidates a diverse pangenome and 15 lateral gene transfer events.</title>
        <authorList>
            <person name="Petersen C."/>
            <person name="Sorensen T."/>
            <person name="Nielsen M.R."/>
            <person name="Sondergaard T.E."/>
            <person name="Sorensen J.L."/>
            <person name="Fitzpatrick D.A."/>
            <person name="Frisvad J.C."/>
            <person name="Nielsen K.L."/>
        </authorList>
    </citation>
    <scope>NUCLEOTIDE SEQUENCE</scope>
    <source>
        <strain evidence="8">IBT 30728</strain>
    </source>
</reference>
<organism evidence="8 9">
    <name type="scientific">Penicillium diatomitis</name>
    <dbReference type="NCBI Taxonomy" id="2819901"/>
    <lineage>
        <taxon>Eukaryota</taxon>
        <taxon>Fungi</taxon>
        <taxon>Dikarya</taxon>
        <taxon>Ascomycota</taxon>
        <taxon>Pezizomycotina</taxon>
        <taxon>Eurotiomycetes</taxon>
        <taxon>Eurotiomycetidae</taxon>
        <taxon>Eurotiales</taxon>
        <taxon>Aspergillaceae</taxon>
        <taxon>Penicillium</taxon>
    </lineage>
</organism>
<keyword evidence="3" id="KW-0677">Repeat</keyword>
<evidence type="ECO:0000256" key="2">
    <source>
        <dbReference type="ARBA" id="ARBA00022574"/>
    </source>
</evidence>
<dbReference type="CDD" id="cd00200">
    <property type="entry name" value="WD40"/>
    <property type="match status" value="1"/>
</dbReference>
<feature type="repeat" description="WD" evidence="5">
    <location>
        <begin position="275"/>
        <end position="315"/>
    </location>
</feature>
<evidence type="ECO:0000256" key="1">
    <source>
        <dbReference type="ARBA" id="ARBA00004604"/>
    </source>
</evidence>
<protein>
    <submittedName>
        <fullName evidence="8">Ribosome assembly protein 4</fullName>
    </submittedName>
</protein>
<feature type="repeat" description="WD" evidence="5">
    <location>
        <begin position="470"/>
        <end position="511"/>
    </location>
</feature>
<dbReference type="PRINTS" id="PR00320">
    <property type="entry name" value="GPROTEINBRPT"/>
</dbReference>
<dbReference type="InterPro" id="IPR036322">
    <property type="entry name" value="WD40_repeat_dom_sf"/>
</dbReference>
<feature type="repeat" description="WD" evidence="5">
    <location>
        <begin position="141"/>
        <end position="183"/>
    </location>
</feature>
<dbReference type="SUPFAM" id="SSF50978">
    <property type="entry name" value="WD40 repeat-like"/>
    <property type="match status" value="1"/>
</dbReference>
<dbReference type="GO" id="GO:0005730">
    <property type="term" value="C:nucleolus"/>
    <property type="evidence" value="ECO:0007669"/>
    <property type="project" value="UniProtKB-SubCell"/>
</dbReference>
<dbReference type="GeneID" id="81622043"/>
<dbReference type="EMBL" id="JAPWDQ010000002">
    <property type="protein sequence ID" value="KAJ5493445.1"/>
    <property type="molecule type" value="Genomic_DNA"/>
</dbReference>
<dbReference type="GO" id="GO:0000027">
    <property type="term" value="P:ribosomal large subunit assembly"/>
    <property type="evidence" value="ECO:0007669"/>
    <property type="project" value="TreeGrafter"/>
</dbReference>
<dbReference type="InterPro" id="IPR001632">
    <property type="entry name" value="WD40_G-protein_beta-like"/>
</dbReference>
<gene>
    <name evidence="8" type="ORF">N7539_002191</name>
</gene>
<dbReference type="PROSITE" id="PS00678">
    <property type="entry name" value="WD_REPEATS_1"/>
    <property type="match status" value="3"/>
</dbReference>
<evidence type="ECO:0000313" key="9">
    <source>
        <dbReference type="Proteomes" id="UP001148312"/>
    </source>
</evidence>
<dbReference type="Proteomes" id="UP001148312">
    <property type="component" value="Unassembled WGS sequence"/>
</dbReference>
<accession>A0A9W9XJ15</accession>
<keyword evidence="4" id="KW-0539">Nucleus</keyword>
<dbReference type="RefSeq" id="XP_056793825.1">
    <property type="nucleotide sequence ID" value="XM_056931794.1"/>
</dbReference>
<dbReference type="InterPro" id="IPR020472">
    <property type="entry name" value="WD40_PAC1"/>
</dbReference>
<dbReference type="InterPro" id="IPR001680">
    <property type="entry name" value="WD40_rpt"/>
</dbReference>
<comment type="subcellular location">
    <subcellularLocation>
        <location evidence="1">Nucleus</location>
        <location evidence="1">Nucleolus</location>
    </subcellularLocation>
</comment>
<dbReference type="PANTHER" id="PTHR19848">
    <property type="entry name" value="WD40 REPEAT PROTEIN"/>
    <property type="match status" value="1"/>
</dbReference>
<proteinExistence type="predicted"/>
<keyword evidence="9" id="KW-1185">Reference proteome</keyword>
<evidence type="ECO:0000256" key="4">
    <source>
        <dbReference type="ARBA" id="ARBA00023242"/>
    </source>
</evidence>
<feature type="repeat" description="WD" evidence="5">
    <location>
        <begin position="227"/>
        <end position="274"/>
    </location>
</feature>